<keyword evidence="1" id="KW-1133">Transmembrane helix</keyword>
<name>A0A382AE20_9ZZZZ</name>
<dbReference type="GO" id="GO:0016020">
    <property type="term" value="C:membrane"/>
    <property type="evidence" value="ECO:0007669"/>
    <property type="project" value="InterPro"/>
</dbReference>
<dbReference type="AlphaFoldDB" id="A0A382AE20"/>
<evidence type="ECO:0000313" key="2">
    <source>
        <dbReference type="EMBL" id="SVA99604.1"/>
    </source>
</evidence>
<evidence type="ECO:0000256" key="1">
    <source>
        <dbReference type="SAM" id="Phobius"/>
    </source>
</evidence>
<dbReference type="PANTHER" id="PTHR13325">
    <property type="entry name" value="PROTEASE M50 MEMBRANE-BOUND TRANSCRIPTION FACTOR SITE 2 PROTEASE"/>
    <property type="match status" value="1"/>
</dbReference>
<feature type="transmembrane region" description="Helical" evidence="1">
    <location>
        <begin position="6"/>
        <end position="25"/>
    </location>
</feature>
<dbReference type="GO" id="GO:0005737">
    <property type="term" value="C:cytoplasm"/>
    <property type="evidence" value="ECO:0007669"/>
    <property type="project" value="TreeGrafter"/>
</dbReference>
<dbReference type="GO" id="GO:0031293">
    <property type="term" value="P:membrane protein intracellular domain proteolysis"/>
    <property type="evidence" value="ECO:0007669"/>
    <property type="project" value="TreeGrafter"/>
</dbReference>
<dbReference type="PANTHER" id="PTHR13325:SF3">
    <property type="entry name" value="MEMBRANE-BOUND TRANSCRIPTION FACTOR SITE-2 PROTEASE"/>
    <property type="match status" value="1"/>
</dbReference>
<protein>
    <recommendedName>
        <fullName evidence="3">Peptidase M50 domain-containing protein</fullName>
    </recommendedName>
</protein>
<keyword evidence="1" id="KW-0472">Membrane</keyword>
<keyword evidence="1" id="KW-0812">Transmembrane</keyword>
<dbReference type="EMBL" id="UINC01024939">
    <property type="protein sequence ID" value="SVA99604.1"/>
    <property type="molecule type" value="Genomic_DNA"/>
</dbReference>
<dbReference type="InterPro" id="IPR001193">
    <property type="entry name" value="MBTPS2"/>
</dbReference>
<accession>A0A382AE20</accession>
<feature type="transmembrane region" description="Helical" evidence="1">
    <location>
        <begin position="66"/>
        <end position="87"/>
    </location>
</feature>
<reference evidence="2" key="1">
    <citation type="submission" date="2018-05" db="EMBL/GenBank/DDBJ databases">
        <authorList>
            <person name="Lanie J.A."/>
            <person name="Ng W.-L."/>
            <person name="Kazmierczak K.M."/>
            <person name="Andrzejewski T.M."/>
            <person name="Davidsen T.M."/>
            <person name="Wayne K.J."/>
            <person name="Tettelin H."/>
            <person name="Glass J.I."/>
            <person name="Rusch D."/>
            <person name="Podicherti R."/>
            <person name="Tsui H.-C.T."/>
            <person name="Winkler M.E."/>
        </authorList>
    </citation>
    <scope>NUCLEOTIDE SEQUENCE</scope>
</reference>
<sequence>MALDFLAENAIIYVLIAWVVILIVAKSLKLEKHGFTIKPYSLTYKNSQVQSVLSKMLTRTRRGIRVFADVSVVAGFLMMGFAFWFLISNISNFFIKPTEFAELTVLIPGVTLTSASAILYFLLSIPIVLVVHEG</sequence>
<gene>
    <name evidence="2" type="ORF">METZ01_LOCUS152458</name>
</gene>
<evidence type="ECO:0008006" key="3">
    <source>
        <dbReference type="Google" id="ProtNLM"/>
    </source>
</evidence>
<proteinExistence type="predicted"/>
<organism evidence="2">
    <name type="scientific">marine metagenome</name>
    <dbReference type="NCBI Taxonomy" id="408172"/>
    <lineage>
        <taxon>unclassified sequences</taxon>
        <taxon>metagenomes</taxon>
        <taxon>ecological metagenomes</taxon>
    </lineage>
</organism>
<feature type="non-terminal residue" evidence="2">
    <location>
        <position position="134"/>
    </location>
</feature>
<dbReference type="GO" id="GO:0004222">
    <property type="term" value="F:metalloendopeptidase activity"/>
    <property type="evidence" value="ECO:0007669"/>
    <property type="project" value="InterPro"/>
</dbReference>
<feature type="transmembrane region" description="Helical" evidence="1">
    <location>
        <begin position="107"/>
        <end position="131"/>
    </location>
</feature>